<evidence type="ECO:0000256" key="2">
    <source>
        <dbReference type="ARBA" id="ARBA00022448"/>
    </source>
</evidence>
<evidence type="ECO:0000256" key="3">
    <source>
        <dbReference type="ARBA" id="ARBA00022452"/>
    </source>
</evidence>
<dbReference type="PROSITE" id="PS52016">
    <property type="entry name" value="TONB_DEPENDENT_REC_3"/>
    <property type="match status" value="1"/>
</dbReference>
<dbReference type="PANTHER" id="PTHR30069:SF53">
    <property type="entry name" value="COLICIN I RECEPTOR-RELATED"/>
    <property type="match status" value="1"/>
</dbReference>
<sequence>MKKTLLAVALAPVCLSSFFVAAQHEDVMVVTANRFEQSVKNVIAPVSVITKEDIEAIQAKSLAEVLRRLPGVTIAANGGFGQLTTVSVRGSQNVLIMMNGVRLGSATAGGVNLGQLPLTGIESIEYIRGTRAAVYGADATAGVINIITTTQPDDVQGQVAAGIGSDGYYQAKGSVAGRLTELTWAKVAGNFEQADGFNVADYSSGAWLEDQKDDDGFKSKDILGEFGIILNDKWRAVVNAFYHDGQTEYDYTGSPGNNEADYVFYNASGQVSYASDRLTSSLLLGVNRDEGENKGNTPGSTIVTDRTQVNWSNSYQLTEHYHAGFGVDLVEEKASDSELWNSFAGQFESYDNESRRNDAGYITFWRDADDIQFEASLRYDDNEHYGSYKSWQLGAGWRFVEQMRVTANAGTGFKAPTFNDLYWPSFGNPDLEPEESENYEVALEGTHSLLDWRIAAYDNTVSNQIRNQGQGEQLENQDVRVQGVELVASFETGPIHHDVALDLMDHENESDKKRLRRVPDEALKWNASYLADAYLLEVSYLYQGDSRDQYFDPVTFTNSEVELKRYHLLDIAASYYVTEALTLQGRIANVLDEESVTAYGYNAAERSYFANVSYSF</sequence>
<dbReference type="InterPro" id="IPR012910">
    <property type="entry name" value="Plug_dom"/>
</dbReference>
<keyword evidence="5 13" id="KW-0732">Signal</keyword>
<keyword evidence="8 10" id="KW-0472">Membrane</keyword>
<keyword evidence="16" id="KW-0675">Receptor</keyword>
<feature type="signal peptide" evidence="13">
    <location>
        <begin position="1"/>
        <end position="22"/>
    </location>
</feature>
<feature type="short sequence motif" description="TonB C-terminal box" evidence="11">
    <location>
        <begin position="599"/>
        <end position="616"/>
    </location>
</feature>
<dbReference type="Pfam" id="PF00593">
    <property type="entry name" value="TonB_dep_Rec_b-barrel"/>
    <property type="match status" value="1"/>
</dbReference>
<accession>A0ABY5GEG0</accession>
<evidence type="ECO:0000256" key="7">
    <source>
        <dbReference type="ARBA" id="ARBA00023077"/>
    </source>
</evidence>
<dbReference type="PROSITE" id="PS01156">
    <property type="entry name" value="TONB_DEPENDENT_REC_2"/>
    <property type="match status" value="1"/>
</dbReference>
<dbReference type="Gene3D" id="2.40.170.20">
    <property type="entry name" value="TonB-dependent receptor, beta-barrel domain"/>
    <property type="match status" value="1"/>
</dbReference>
<proteinExistence type="inferred from homology"/>
<evidence type="ECO:0000256" key="13">
    <source>
        <dbReference type="SAM" id="SignalP"/>
    </source>
</evidence>
<evidence type="ECO:0000313" key="17">
    <source>
        <dbReference type="Proteomes" id="UP001057998"/>
    </source>
</evidence>
<evidence type="ECO:0000259" key="14">
    <source>
        <dbReference type="Pfam" id="PF00593"/>
    </source>
</evidence>
<keyword evidence="4 10" id="KW-0812">Transmembrane</keyword>
<dbReference type="InterPro" id="IPR039426">
    <property type="entry name" value="TonB-dep_rcpt-like"/>
</dbReference>
<evidence type="ECO:0000256" key="11">
    <source>
        <dbReference type="PROSITE-ProRule" id="PRU10144"/>
    </source>
</evidence>
<dbReference type="Pfam" id="PF07715">
    <property type="entry name" value="Plug"/>
    <property type="match status" value="1"/>
</dbReference>
<gene>
    <name evidence="16" type="ORF">NNL38_15260</name>
</gene>
<feature type="domain" description="TonB-dependent receptor-like beta-barrel" evidence="14">
    <location>
        <begin position="184"/>
        <end position="590"/>
    </location>
</feature>
<keyword evidence="9 10" id="KW-0998">Cell outer membrane</keyword>
<evidence type="ECO:0000256" key="9">
    <source>
        <dbReference type="ARBA" id="ARBA00023237"/>
    </source>
</evidence>
<dbReference type="RefSeq" id="WP_255388838.1">
    <property type="nucleotide sequence ID" value="NZ_CP101508.1"/>
</dbReference>
<dbReference type="InterPro" id="IPR036942">
    <property type="entry name" value="Beta-barrel_TonB_sf"/>
</dbReference>
<dbReference type="CDD" id="cd01347">
    <property type="entry name" value="ligand_gated_channel"/>
    <property type="match status" value="1"/>
</dbReference>
<dbReference type="InterPro" id="IPR010917">
    <property type="entry name" value="TonB_rcpt_CS"/>
</dbReference>
<dbReference type="Gene3D" id="2.170.130.10">
    <property type="entry name" value="TonB-dependent receptor, plug domain"/>
    <property type="match status" value="1"/>
</dbReference>
<evidence type="ECO:0000256" key="10">
    <source>
        <dbReference type="PROSITE-ProRule" id="PRU01360"/>
    </source>
</evidence>
<dbReference type="InterPro" id="IPR000531">
    <property type="entry name" value="Beta-barrel_TonB"/>
</dbReference>
<evidence type="ECO:0000256" key="12">
    <source>
        <dbReference type="RuleBase" id="RU003357"/>
    </source>
</evidence>
<dbReference type="EMBL" id="CP101508">
    <property type="protein sequence ID" value="UTV27620.1"/>
    <property type="molecule type" value="Genomic_DNA"/>
</dbReference>
<evidence type="ECO:0000256" key="4">
    <source>
        <dbReference type="ARBA" id="ARBA00022692"/>
    </source>
</evidence>
<feature type="chain" id="PRO_5047429750" evidence="13">
    <location>
        <begin position="23"/>
        <end position="616"/>
    </location>
</feature>
<comment type="similarity">
    <text evidence="10 12">Belongs to the TonB-dependent receptor family.</text>
</comment>
<evidence type="ECO:0000256" key="6">
    <source>
        <dbReference type="ARBA" id="ARBA00023065"/>
    </source>
</evidence>
<feature type="domain" description="TonB-dependent receptor plug" evidence="15">
    <location>
        <begin position="39"/>
        <end position="143"/>
    </location>
</feature>
<evidence type="ECO:0000256" key="8">
    <source>
        <dbReference type="ARBA" id="ARBA00023136"/>
    </source>
</evidence>
<name>A0ABY5GEG0_9GAMM</name>
<evidence type="ECO:0000256" key="1">
    <source>
        <dbReference type="ARBA" id="ARBA00004571"/>
    </source>
</evidence>
<dbReference type="Proteomes" id="UP001057998">
    <property type="component" value="Chromosome 1"/>
</dbReference>
<keyword evidence="3 10" id="KW-1134">Transmembrane beta strand</keyword>
<keyword evidence="7 12" id="KW-0798">TonB box</keyword>
<keyword evidence="6" id="KW-0406">Ion transport</keyword>
<protein>
    <submittedName>
        <fullName evidence="16">TonB-dependent receptor</fullName>
    </submittedName>
</protein>
<reference evidence="16" key="1">
    <citation type="submission" date="2022-07" db="EMBL/GenBank/DDBJ databases">
        <title>Genome sequencing of Photobacterium atrarenae GJH2-4.</title>
        <authorList>
            <person name="Park S.-J."/>
        </authorList>
    </citation>
    <scope>NUCLEOTIDE SEQUENCE</scope>
    <source>
        <strain evidence="16">GJH2-4</strain>
    </source>
</reference>
<dbReference type="InterPro" id="IPR037066">
    <property type="entry name" value="Plug_dom_sf"/>
</dbReference>
<organism evidence="16 17">
    <name type="scientific">Photobacterium atrarenae</name>
    <dbReference type="NCBI Taxonomy" id="865757"/>
    <lineage>
        <taxon>Bacteria</taxon>
        <taxon>Pseudomonadati</taxon>
        <taxon>Pseudomonadota</taxon>
        <taxon>Gammaproteobacteria</taxon>
        <taxon>Vibrionales</taxon>
        <taxon>Vibrionaceae</taxon>
        <taxon>Photobacterium</taxon>
    </lineage>
</organism>
<dbReference type="SUPFAM" id="SSF56935">
    <property type="entry name" value="Porins"/>
    <property type="match status" value="1"/>
</dbReference>
<evidence type="ECO:0000256" key="5">
    <source>
        <dbReference type="ARBA" id="ARBA00022729"/>
    </source>
</evidence>
<dbReference type="PANTHER" id="PTHR30069">
    <property type="entry name" value="TONB-DEPENDENT OUTER MEMBRANE RECEPTOR"/>
    <property type="match status" value="1"/>
</dbReference>
<comment type="subcellular location">
    <subcellularLocation>
        <location evidence="1 10">Cell outer membrane</location>
        <topology evidence="1 10">Multi-pass membrane protein</topology>
    </subcellularLocation>
</comment>
<evidence type="ECO:0000313" key="16">
    <source>
        <dbReference type="EMBL" id="UTV27620.1"/>
    </source>
</evidence>
<evidence type="ECO:0000259" key="15">
    <source>
        <dbReference type="Pfam" id="PF07715"/>
    </source>
</evidence>
<keyword evidence="2 10" id="KW-0813">Transport</keyword>
<keyword evidence="17" id="KW-1185">Reference proteome</keyword>